<dbReference type="Proteomes" id="UP000070444">
    <property type="component" value="Unassembled WGS sequence"/>
</dbReference>
<dbReference type="EMBL" id="KQ964530">
    <property type="protein sequence ID" value="KXN69566.1"/>
    <property type="molecule type" value="Genomic_DNA"/>
</dbReference>
<dbReference type="AlphaFoldDB" id="A0A137P3G4"/>
<sequence>MLNKKQRKQINYEEYEPLLPNEFHKTSEWNKEVVNKMKIEVTNNNIFELEYNYTDPINIMDNEWKDTISIKDLPLSPEYKTLVLELKRVYDSENTLAEHYIDTYVDTLLHILKFHYYPLTINLKHKFEIKIDKEVCVTSIPDFVIMSEYSKLLIIVEDKNIKNATNFNQWKESQIMGEIFTAIHALKIEQDINLYGVRIIGTLFTFYKAMITLDYILDTVGPKIPTKHSMTVYRYPDPDHLTRVHHPNISTGRTFYWPKLNLSTMSNWNKEFMLVSLGKYTTVKTKA</sequence>
<accession>A0A137P3G4</accession>
<organism evidence="1 2">
    <name type="scientific">Conidiobolus coronatus (strain ATCC 28846 / CBS 209.66 / NRRL 28638)</name>
    <name type="common">Delacroixia coronata</name>
    <dbReference type="NCBI Taxonomy" id="796925"/>
    <lineage>
        <taxon>Eukaryota</taxon>
        <taxon>Fungi</taxon>
        <taxon>Fungi incertae sedis</taxon>
        <taxon>Zoopagomycota</taxon>
        <taxon>Entomophthoromycotina</taxon>
        <taxon>Entomophthoromycetes</taxon>
        <taxon>Entomophthorales</taxon>
        <taxon>Ancylistaceae</taxon>
        <taxon>Conidiobolus</taxon>
    </lineage>
</organism>
<protein>
    <submittedName>
        <fullName evidence="1">Uncharacterized protein</fullName>
    </submittedName>
</protein>
<gene>
    <name evidence="1" type="ORF">CONCODRAFT_7978</name>
</gene>
<dbReference type="OrthoDB" id="2447694at2759"/>
<name>A0A137P3G4_CONC2</name>
<proteinExistence type="predicted"/>
<reference evidence="1 2" key="1">
    <citation type="journal article" date="2015" name="Genome Biol. Evol.">
        <title>Phylogenomic analyses indicate that early fungi evolved digesting cell walls of algal ancestors of land plants.</title>
        <authorList>
            <person name="Chang Y."/>
            <person name="Wang S."/>
            <person name="Sekimoto S."/>
            <person name="Aerts A.L."/>
            <person name="Choi C."/>
            <person name="Clum A."/>
            <person name="LaButti K.M."/>
            <person name="Lindquist E.A."/>
            <person name="Yee Ngan C."/>
            <person name="Ohm R.A."/>
            <person name="Salamov A.A."/>
            <person name="Grigoriev I.V."/>
            <person name="Spatafora J.W."/>
            <person name="Berbee M.L."/>
        </authorList>
    </citation>
    <scope>NUCLEOTIDE SEQUENCE [LARGE SCALE GENOMIC DNA]</scope>
    <source>
        <strain evidence="1 2">NRRL 28638</strain>
    </source>
</reference>
<keyword evidence="2" id="KW-1185">Reference proteome</keyword>
<evidence type="ECO:0000313" key="2">
    <source>
        <dbReference type="Proteomes" id="UP000070444"/>
    </source>
</evidence>
<evidence type="ECO:0000313" key="1">
    <source>
        <dbReference type="EMBL" id="KXN69566.1"/>
    </source>
</evidence>